<dbReference type="SUPFAM" id="SSF54416">
    <property type="entry name" value="Amine oxidase N-terminal region"/>
    <property type="match status" value="1"/>
</dbReference>
<sequence length="419" mass="46833">MLLPYLEAEHLRQTLPQRPCREAMVQFFSGTSEHFYEVVVDLERASIVSEKDLRGYHSYTDFEEQTCLEQSCLHDDRILKAIVKFDLPEGAVISVEPWTYAPDGVENATQRLTMVSRIPEAICKASRPTLTQATSCVLLISAPKFPILVCCHEVDDGILWKHANCRTQNAVVAKSRVLILQTIITVAKYEYIIAFHFTQAASIRYEVRATGILSTAPIEINEQVPYGKVVAPGVMAPYHQHLFSLRIDPWLDGQKSSFSTSESVPMPLDQDTSPFGVGYRTRGSIIESESARDLDITKARTFRVLNEKSINPMSDRTVGYEIVPSPAQMLLAHPSSFHSRRSEFADHAFWVTRYHDGELFAAGDHTMQSQGGQGIASWIKGERSVGPSGTSISSSRASQCRRRGYSSVAHFRHHPQSTG</sequence>
<dbReference type="EMBL" id="KN847343">
    <property type="protein sequence ID" value="KIW37505.1"/>
    <property type="molecule type" value="Genomic_DNA"/>
</dbReference>
<organism evidence="11 12">
    <name type="scientific">Exophiala oligosperma</name>
    <dbReference type="NCBI Taxonomy" id="215243"/>
    <lineage>
        <taxon>Eukaryota</taxon>
        <taxon>Fungi</taxon>
        <taxon>Dikarya</taxon>
        <taxon>Ascomycota</taxon>
        <taxon>Pezizomycotina</taxon>
        <taxon>Eurotiomycetes</taxon>
        <taxon>Chaetothyriomycetidae</taxon>
        <taxon>Chaetothyriales</taxon>
        <taxon>Herpotrichiellaceae</taxon>
        <taxon>Exophiala</taxon>
    </lineage>
</organism>
<comment type="cofactor">
    <cofactor evidence="1">
        <name>Cu cation</name>
        <dbReference type="ChEBI" id="CHEBI:23378"/>
    </cofactor>
</comment>
<dbReference type="Pfam" id="PF01179">
    <property type="entry name" value="Cu_amine_oxid"/>
    <property type="match status" value="1"/>
</dbReference>
<dbReference type="VEuPathDB" id="FungiDB:PV06_10158"/>
<evidence type="ECO:0000256" key="3">
    <source>
        <dbReference type="ARBA" id="ARBA00022723"/>
    </source>
</evidence>
<dbReference type="InterPro" id="IPR036460">
    <property type="entry name" value="Cu_amine_oxidase_C_sf"/>
</dbReference>
<evidence type="ECO:0000256" key="5">
    <source>
        <dbReference type="ARBA" id="ARBA00023002"/>
    </source>
</evidence>
<dbReference type="HOGENOM" id="CLU_655576_0_0_1"/>
<dbReference type="AlphaFoldDB" id="A0A0D2D5B2"/>
<evidence type="ECO:0000256" key="8">
    <source>
        <dbReference type="RuleBase" id="RU000672"/>
    </source>
</evidence>
<dbReference type="InterPro" id="IPR000269">
    <property type="entry name" value="Cu_amine_oxidase"/>
</dbReference>
<dbReference type="Gene3D" id="2.70.98.20">
    <property type="entry name" value="Copper amine oxidase, catalytic domain"/>
    <property type="match status" value="1"/>
</dbReference>
<evidence type="ECO:0000313" key="12">
    <source>
        <dbReference type="Proteomes" id="UP000053342"/>
    </source>
</evidence>
<dbReference type="Gene3D" id="3.10.450.40">
    <property type="match status" value="2"/>
</dbReference>
<dbReference type="EC" id="1.4.3.-" evidence="8"/>
<evidence type="ECO:0000256" key="1">
    <source>
        <dbReference type="ARBA" id="ARBA00001935"/>
    </source>
</evidence>
<dbReference type="PANTHER" id="PTHR10638">
    <property type="entry name" value="COPPER AMINE OXIDASE"/>
    <property type="match status" value="1"/>
</dbReference>
<keyword evidence="5 8" id="KW-0560">Oxidoreductase</keyword>
<comment type="PTM">
    <text evidence="7 8">Topaquinone (TPQ) is generated by copper-dependent autoxidation of a specific tyrosyl residue.</text>
</comment>
<gene>
    <name evidence="11" type="ORF">PV06_10158</name>
</gene>
<dbReference type="RefSeq" id="XP_016257721.1">
    <property type="nucleotide sequence ID" value="XM_016411680.1"/>
</dbReference>
<evidence type="ECO:0000256" key="2">
    <source>
        <dbReference type="ARBA" id="ARBA00007983"/>
    </source>
</evidence>
<feature type="compositionally biased region" description="Basic residues" evidence="9">
    <location>
        <begin position="399"/>
        <end position="419"/>
    </location>
</feature>
<dbReference type="GO" id="GO:0048038">
    <property type="term" value="F:quinone binding"/>
    <property type="evidence" value="ECO:0007669"/>
    <property type="project" value="InterPro"/>
</dbReference>
<dbReference type="OrthoDB" id="5379943at2759"/>
<comment type="cofactor">
    <cofactor evidence="8">
        <name>Cu cation</name>
        <dbReference type="ChEBI" id="CHEBI:23378"/>
    </cofactor>
    <text evidence="8">Contains 1 topaquinone per subunit.</text>
</comment>
<evidence type="ECO:0000259" key="10">
    <source>
        <dbReference type="Pfam" id="PF01179"/>
    </source>
</evidence>
<feature type="compositionally biased region" description="Low complexity" evidence="9">
    <location>
        <begin position="384"/>
        <end position="398"/>
    </location>
</feature>
<dbReference type="SUPFAM" id="SSF49998">
    <property type="entry name" value="Amine oxidase catalytic domain"/>
    <property type="match status" value="1"/>
</dbReference>
<dbReference type="InterPro" id="IPR016182">
    <property type="entry name" value="Cu_amine_oxidase_N-reg"/>
</dbReference>
<dbReference type="PANTHER" id="PTHR10638:SF33">
    <property type="entry name" value="AMINE OXIDASE"/>
    <property type="match status" value="1"/>
</dbReference>
<accession>A0A0D2D5B2</accession>
<dbReference type="GO" id="GO:0005507">
    <property type="term" value="F:copper ion binding"/>
    <property type="evidence" value="ECO:0007669"/>
    <property type="project" value="InterPro"/>
</dbReference>
<comment type="similarity">
    <text evidence="2 8">Belongs to the copper/topaquinone oxidase family.</text>
</comment>
<keyword evidence="4 7" id="KW-0801">TPQ</keyword>
<evidence type="ECO:0000256" key="4">
    <source>
        <dbReference type="ARBA" id="ARBA00022772"/>
    </source>
</evidence>
<evidence type="ECO:0000256" key="7">
    <source>
        <dbReference type="PIRSR" id="PIRSR600269-51"/>
    </source>
</evidence>
<dbReference type="GO" id="GO:0009308">
    <property type="term" value="P:amine metabolic process"/>
    <property type="evidence" value="ECO:0007669"/>
    <property type="project" value="UniProtKB-UniRule"/>
</dbReference>
<feature type="modified residue" description="2',4',5'-topaquinone" evidence="7">
    <location>
        <position position="189"/>
    </location>
</feature>
<keyword evidence="6 8" id="KW-0186">Copper</keyword>
<evidence type="ECO:0000313" key="11">
    <source>
        <dbReference type="EMBL" id="KIW37505.1"/>
    </source>
</evidence>
<dbReference type="InterPro" id="IPR015798">
    <property type="entry name" value="Cu_amine_oxidase_C"/>
</dbReference>
<dbReference type="Proteomes" id="UP000053342">
    <property type="component" value="Unassembled WGS sequence"/>
</dbReference>
<evidence type="ECO:0000256" key="9">
    <source>
        <dbReference type="SAM" id="MobiDB-lite"/>
    </source>
</evidence>
<dbReference type="STRING" id="215243.A0A0D2D5B2"/>
<feature type="domain" description="Copper amine oxidase catalytic" evidence="10">
    <location>
        <begin position="146"/>
        <end position="385"/>
    </location>
</feature>
<keyword evidence="3 8" id="KW-0479">Metal-binding</keyword>
<dbReference type="GO" id="GO:0008131">
    <property type="term" value="F:primary methylamine oxidase activity"/>
    <property type="evidence" value="ECO:0007669"/>
    <property type="project" value="InterPro"/>
</dbReference>
<proteinExistence type="inferred from homology"/>
<evidence type="ECO:0000256" key="6">
    <source>
        <dbReference type="ARBA" id="ARBA00023008"/>
    </source>
</evidence>
<keyword evidence="12" id="KW-1185">Reference proteome</keyword>
<name>A0A0D2D5B2_9EURO</name>
<dbReference type="GeneID" id="27362232"/>
<feature type="region of interest" description="Disordered" evidence="9">
    <location>
        <begin position="380"/>
        <end position="419"/>
    </location>
</feature>
<protein>
    <recommendedName>
        <fullName evidence="8">Amine oxidase</fullName>
        <ecNumber evidence="8">1.4.3.-</ecNumber>
    </recommendedName>
</protein>
<reference evidence="11 12" key="1">
    <citation type="submission" date="2015-01" db="EMBL/GenBank/DDBJ databases">
        <title>The Genome Sequence of Exophiala oligosperma CBS72588.</title>
        <authorList>
            <consortium name="The Broad Institute Genomics Platform"/>
            <person name="Cuomo C."/>
            <person name="de Hoog S."/>
            <person name="Gorbushina A."/>
            <person name="Stielow B."/>
            <person name="Teixiera M."/>
            <person name="Abouelleil A."/>
            <person name="Chapman S.B."/>
            <person name="Priest M."/>
            <person name="Young S.K."/>
            <person name="Wortman J."/>
            <person name="Nusbaum C."/>
            <person name="Birren B."/>
        </authorList>
    </citation>
    <scope>NUCLEOTIDE SEQUENCE [LARGE SCALE GENOMIC DNA]</scope>
    <source>
        <strain evidence="11 12">CBS 72588</strain>
    </source>
</reference>